<dbReference type="AlphaFoldDB" id="U6LVP9"/>
<dbReference type="VEuPathDB" id="ToxoDB:EBH_0056210"/>
<reference evidence="2" key="1">
    <citation type="submission" date="2013-10" db="EMBL/GenBank/DDBJ databases">
        <title>Genomic analysis of the causative agents of coccidiosis in chickens.</title>
        <authorList>
            <person name="Reid A.J."/>
            <person name="Blake D."/>
            <person name="Billington K."/>
            <person name="Browne H."/>
            <person name="Dunn M."/>
            <person name="Hung S."/>
            <person name="Kawahara F."/>
            <person name="Miranda-Saavedra D."/>
            <person name="Mourier T."/>
            <person name="Nagra H."/>
            <person name="Otto T.D."/>
            <person name="Rawlings N."/>
            <person name="Sanchez A."/>
            <person name="Sanders M."/>
            <person name="Subramaniam C."/>
            <person name="Tay Y."/>
            <person name="Dear P."/>
            <person name="Doerig C."/>
            <person name="Gruber A."/>
            <person name="Parkinson J."/>
            <person name="Shirley M."/>
            <person name="Wan K.L."/>
            <person name="Berriman M."/>
            <person name="Tomley F."/>
            <person name="Pain A."/>
        </authorList>
    </citation>
    <scope>NUCLEOTIDE SEQUENCE [LARGE SCALE GENOMIC DNA]</scope>
    <source>
        <strain evidence="2">Houghton</strain>
    </source>
</reference>
<sequence>MKRPGGLAPVAVELADEGVGIYSDYGAAAGSSSSAAAAATAAAAAAAAAAAPPHFLQLNHKTRGSSSSRCLQQECIRKTKQQKLKKKAKKLEKKAKELKKQYLKFATEEEYQVLKFQAIVEALEREIAAAQGEGGAAAAAAAAGEEEGQQL</sequence>
<dbReference type="Proteomes" id="UP000030750">
    <property type="component" value="Unassembled WGS sequence"/>
</dbReference>
<evidence type="ECO:0000313" key="3">
    <source>
        <dbReference type="Proteomes" id="UP000030750"/>
    </source>
</evidence>
<evidence type="ECO:0000313" key="2">
    <source>
        <dbReference type="EMBL" id="CDJ53343.1"/>
    </source>
</evidence>
<reference evidence="2" key="2">
    <citation type="submission" date="2013-10" db="EMBL/GenBank/DDBJ databases">
        <authorList>
            <person name="Aslett M."/>
        </authorList>
    </citation>
    <scope>NUCLEOTIDE SEQUENCE [LARGE SCALE GENOMIC DNA]</scope>
    <source>
        <strain evidence="2">Houghton</strain>
    </source>
</reference>
<gene>
    <name evidence="2" type="ORF">EBH_0056210</name>
</gene>
<accession>U6LVP9</accession>
<proteinExistence type="predicted"/>
<keyword evidence="1" id="KW-0175">Coiled coil</keyword>
<dbReference type="EMBL" id="HG713305">
    <property type="protein sequence ID" value="CDJ53343.1"/>
    <property type="molecule type" value="Genomic_DNA"/>
</dbReference>
<name>U6LVP9_9EIME</name>
<keyword evidence="3" id="KW-1185">Reference proteome</keyword>
<feature type="coiled-coil region" evidence="1">
    <location>
        <begin position="77"/>
        <end position="133"/>
    </location>
</feature>
<protein>
    <submittedName>
        <fullName evidence="2">Uncharacterized protein</fullName>
    </submittedName>
</protein>
<evidence type="ECO:0000256" key="1">
    <source>
        <dbReference type="SAM" id="Coils"/>
    </source>
</evidence>
<organism evidence="2 3">
    <name type="scientific">Eimeria brunetti</name>
    <dbReference type="NCBI Taxonomy" id="51314"/>
    <lineage>
        <taxon>Eukaryota</taxon>
        <taxon>Sar</taxon>
        <taxon>Alveolata</taxon>
        <taxon>Apicomplexa</taxon>
        <taxon>Conoidasida</taxon>
        <taxon>Coccidia</taxon>
        <taxon>Eucoccidiorida</taxon>
        <taxon>Eimeriorina</taxon>
        <taxon>Eimeriidae</taxon>
        <taxon>Eimeria</taxon>
    </lineage>
</organism>